<dbReference type="SUPFAM" id="SSF52518">
    <property type="entry name" value="Thiamin diphosphate-binding fold (THDP-binding)"/>
    <property type="match status" value="1"/>
</dbReference>
<accession>A0ABY7VW47</accession>
<protein>
    <submittedName>
        <fullName evidence="4">2-oxoacid:acceptor oxidoreductase subunit alpha</fullName>
    </submittedName>
</protein>
<dbReference type="Pfam" id="PF01558">
    <property type="entry name" value="POR"/>
    <property type="match status" value="1"/>
</dbReference>
<dbReference type="SUPFAM" id="SSF53323">
    <property type="entry name" value="Pyruvate-ferredoxin oxidoreductase, PFOR, domain III"/>
    <property type="match status" value="1"/>
</dbReference>
<dbReference type="Pfam" id="PF01855">
    <property type="entry name" value="POR_N"/>
    <property type="match status" value="1"/>
</dbReference>
<evidence type="ECO:0000259" key="2">
    <source>
        <dbReference type="Pfam" id="PF01558"/>
    </source>
</evidence>
<feature type="domain" description="Pyruvate flavodoxin/ferredoxin oxidoreductase pyrimidine binding" evidence="3">
    <location>
        <begin position="263"/>
        <end position="464"/>
    </location>
</feature>
<sequence>MSENKTNILEIESAVVRFVGDSGDGMQLTGNQFTDTSAVSGNDVVTFPDFPAEIRAPAGTVGGVSGFQVNFSSNPVTSHGDAPDALVAMNPAALITNVKDLKHGGLLVVNSDSFGPIDLRKAGIESNPLDKDTVLHETYQVVEVGMTKLVQTALENVDLKASEKKRCKNFFALGLMYWVYDRSLDFSRNWIKKKFAKKPILIDANTIALEAGYAYGETIELFNNRYTIKSSEMPSGTYRQITGNSALAYGLTTATFTSGLKLVYGSYPITPASDILHELAKLKHYDVRTVQAEDEIASIGVALGASYAGALGVTATSGPGLCLKTEFLGLAAMVELPLVVVNVQRGGPSTGLPTKTEQSDLLLAMYGHNGEISIPVIATKSPVDCFHVAREAVRIAVEYMTPVIVLSDGFVANSSDLWKVPDIKTLDKVDVEFYDGDAEGYEVFARDEKGARKWVIPGTADLQHTLTGLEHNTLGDISYDGQNHQKMTLERAEKIRNIAKSLPSLEVMGPDSGDVLVIGWGGTFGSICAAVNELRKTHKTLAYTHLTHLNPLHNDLKALMSRFKTVVVVEINLGQLHKIIRSEFAIDAELICKIEGKPFLVSELVNSISEYL</sequence>
<evidence type="ECO:0000313" key="5">
    <source>
        <dbReference type="Proteomes" id="UP001214250"/>
    </source>
</evidence>
<dbReference type="EMBL" id="CP117812">
    <property type="protein sequence ID" value="WDE97484.1"/>
    <property type="molecule type" value="Genomic_DNA"/>
</dbReference>
<dbReference type="InterPro" id="IPR029061">
    <property type="entry name" value="THDP-binding"/>
</dbReference>
<dbReference type="Gene3D" id="3.40.50.970">
    <property type="match status" value="1"/>
</dbReference>
<reference evidence="4 5" key="1">
    <citation type="submission" date="2023-02" db="EMBL/GenBank/DDBJ databases">
        <title>Genome sequence of Lentisphaera profundi SAORIC-696.</title>
        <authorList>
            <person name="Kim e."/>
            <person name="Cho J.-C."/>
            <person name="Choi A."/>
            <person name="Kang I."/>
        </authorList>
    </citation>
    <scope>NUCLEOTIDE SEQUENCE [LARGE SCALE GENOMIC DNA]</scope>
    <source>
        <strain evidence="4 5">SAORIC-696</strain>
    </source>
</reference>
<evidence type="ECO:0000256" key="1">
    <source>
        <dbReference type="ARBA" id="ARBA00023002"/>
    </source>
</evidence>
<dbReference type="RefSeq" id="WP_274151902.1">
    <property type="nucleotide sequence ID" value="NZ_CP117812.1"/>
</dbReference>
<dbReference type="CDD" id="cd07034">
    <property type="entry name" value="TPP_PYR_PFOR_IOR-alpha_like"/>
    <property type="match status" value="1"/>
</dbReference>
<dbReference type="InterPro" id="IPR009014">
    <property type="entry name" value="Transketo_C/PFOR_II"/>
</dbReference>
<dbReference type="Gene3D" id="3.40.920.10">
    <property type="entry name" value="Pyruvate-ferredoxin oxidoreductase, PFOR, domain III"/>
    <property type="match status" value="1"/>
</dbReference>
<keyword evidence="5" id="KW-1185">Reference proteome</keyword>
<dbReference type="Gene3D" id="3.40.50.920">
    <property type="match status" value="1"/>
</dbReference>
<dbReference type="PANTHER" id="PTHR32154:SF20">
    <property type="entry name" value="2-OXOGLUTARATE OXIDOREDUCTASE SUBUNIT KORA"/>
    <property type="match status" value="1"/>
</dbReference>
<feature type="domain" description="Pyruvate/ketoisovalerate oxidoreductase catalytic" evidence="2">
    <location>
        <begin position="23"/>
        <end position="214"/>
    </location>
</feature>
<organism evidence="4 5">
    <name type="scientific">Lentisphaera profundi</name>
    <dbReference type="NCBI Taxonomy" id="1658616"/>
    <lineage>
        <taxon>Bacteria</taxon>
        <taxon>Pseudomonadati</taxon>
        <taxon>Lentisphaerota</taxon>
        <taxon>Lentisphaeria</taxon>
        <taxon>Lentisphaerales</taxon>
        <taxon>Lentisphaeraceae</taxon>
        <taxon>Lentisphaera</taxon>
    </lineage>
</organism>
<evidence type="ECO:0000313" key="4">
    <source>
        <dbReference type="EMBL" id="WDE97484.1"/>
    </source>
</evidence>
<dbReference type="InterPro" id="IPR002880">
    <property type="entry name" value="Pyrv_Fd/Flavodoxin_OxRdtase_N"/>
</dbReference>
<gene>
    <name evidence="4" type="ORF">PQO03_16780</name>
</gene>
<evidence type="ECO:0000259" key="3">
    <source>
        <dbReference type="Pfam" id="PF01855"/>
    </source>
</evidence>
<proteinExistence type="predicted"/>
<dbReference type="NCBIfam" id="TIGR03710">
    <property type="entry name" value="OAFO_sf"/>
    <property type="match status" value="1"/>
</dbReference>
<dbReference type="Proteomes" id="UP001214250">
    <property type="component" value="Chromosome 2"/>
</dbReference>
<name>A0ABY7VW47_9BACT</name>
<dbReference type="InterPro" id="IPR050722">
    <property type="entry name" value="Pyruvate:ferred/Flavod_OxRd"/>
</dbReference>
<dbReference type="InterPro" id="IPR002869">
    <property type="entry name" value="Pyrv_flavodox_OxRed_cen"/>
</dbReference>
<dbReference type="InterPro" id="IPR022367">
    <property type="entry name" value="2-oxoacid/accept_OxRdtase_asu"/>
</dbReference>
<dbReference type="InterPro" id="IPR019752">
    <property type="entry name" value="Pyrv/ketoisovalerate_OxRed_cat"/>
</dbReference>
<dbReference type="SUPFAM" id="SSF52922">
    <property type="entry name" value="TK C-terminal domain-like"/>
    <property type="match status" value="1"/>
</dbReference>
<keyword evidence="1" id="KW-0560">Oxidoreductase</keyword>
<dbReference type="PANTHER" id="PTHR32154">
    <property type="entry name" value="PYRUVATE-FLAVODOXIN OXIDOREDUCTASE-RELATED"/>
    <property type="match status" value="1"/>
</dbReference>